<proteinExistence type="predicted"/>
<organism evidence="1 2">
    <name type="scientific">Penicillium capsulatum</name>
    <dbReference type="NCBI Taxonomy" id="69766"/>
    <lineage>
        <taxon>Eukaryota</taxon>
        <taxon>Fungi</taxon>
        <taxon>Dikarya</taxon>
        <taxon>Ascomycota</taxon>
        <taxon>Pezizomycotina</taxon>
        <taxon>Eurotiomycetes</taxon>
        <taxon>Eurotiomycetidae</taxon>
        <taxon>Eurotiales</taxon>
        <taxon>Aspergillaceae</taxon>
        <taxon>Penicillium</taxon>
    </lineage>
</organism>
<dbReference type="Pfam" id="PF03492">
    <property type="entry name" value="Methyltransf_7"/>
    <property type="match status" value="1"/>
</dbReference>
<dbReference type="OrthoDB" id="1523883at2759"/>
<dbReference type="SUPFAM" id="SSF53335">
    <property type="entry name" value="S-adenosyl-L-methionine-dependent methyltransferases"/>
    <property type="match status" value="1"/>
</dbReference>
<dbReference type="InterPro" id="IPR029063">
    <property type="entry name" value="SAM-dependent_MTases_sf"/>
</dbReference>
<dbReference type="InterPro" id="IPR005299">
    <property type="entry name" value="MeTrfase_7"/>
</dbReference>
<keyword evidence="1" id="KW-0808">Transferase</keyword>
<comment type="caution">
    <text evidence="1">The sequence shown here is derived from an EMBL/GenBank/DDBJ whole genome shotgun (WGS) entry which is preliminary data.</text>
</comment>
<protein>
    <submittedName>
        <fullName evidence="1">SAM dependent carboxyl methyltransferase</fullName>
    </submittedName>
</protein>
<reference evidence="1" key="2">
    <citation type="journal article" date="2023" name="IMA Fungus">
        <title>Comparative genomic study of the Penicillium genus elucidates a diverse pangenome and 15 lateral gene transfer events.</title>
        <authorList>
            <person name="Petersen C."/>
            <person name="Sorensen T."/>
            <person name="Nielsen M.R."/>
            <person name="Sondergaard T.E."/>
            <person name="Sorensen J.L."/>
            <person name="Fitzpatrick D.A."/>
            <person name="Frisvad J.C."/>
            <person name="Nielsen K.L."/>
        </authorList>
    </citation>
    <scope>NUCLEOTIDE SEQUENCE</scope>
    <source>
        <strain evidence="1">IBT 21917</strain>
    </source>
</reference>
<dbReference type="EMBL" id="JAPQKO010000002">
    <property type="protein sequence ID" value="KAJ5179901.1"/>
    <property type="molecule type" value="Genomic_DNA"/>
</dbReference>
<dbReference type="AlphaFoldDB" id="A0A9W9IMJ5"/>
<dbReference type="SMR" id="A0A9W9IMJ5"/>
<evidence type="ECO:0000313" key="2">
    <source>
        <dbReference type="Proteomes" id="UP001146351"/>
    </source>
</evidence>
<dbReference type="Proteomes" id="UP001146351">
    <property type="component" value="Unassembled WGS sequence"/>
</dbReference>
<gene>
    <name evidence="1" type="ORF">N7492_003111</name>
</gene>
<evidence type="ECO:0000313" key="1">
    <source>
        <dbReference type="EMBL" id="KAJ5179901.1"/>
    </source>
</evidence>
<name>A0A9W9IMJ5_9EURO</name>
<accession>A0A9W9IMJ5</accession>
<dbReference type="PANTHER" id="PTHR31009">
    <property type="entry name" value="S-ADENOSYL-L-METHIONINE:CARBOXYL METHYLTRANSFERASE FAMILY PROTEIN"/>
    <property type="match status" value="1"/>
</dbReference>
<dbReference type="GO" id="GO:0008168">
    <property type="term" value="F:methyltransferase activity"/>
    <property type="evidence" value="ECO:0007669"/>
    <property type="project" value="UniProtKB-KW"/>
</dbReference>
<reference evidence="1" key="1">
    <citation type="submission" date="2022-11" db="EMBL/GenBank/DDBJ databases">
        <authorList>
            <person name="Petersen C."/>
        </authorList>
    </citation>
    <scope>NUCLEOTIDE SEQUENCE</scope>
    <source>
        <strain evidence="1">IBT 21917</strain>
    </source>
</reference>
<keyword evidence="1" id="KW-0489">Methyltransferase</keyword>
<keyword evidence="2" id="KW-1185">Reference proteome</keyword>
<sequence length="373" mass="40817">MASVDPLNDVVMQGEGAYKAHSELQYAAMLKALPLLEKAAQEIAQRASSSSSDRLVTVAEYGAAHGNNSSVARRPVDIHSIKPLETIRQSISPTQLQVLLNDRVGNDFNTLAATIAEWTQGIAAPPFVGMVPGSFYDQVLPPSSVDLGFSFTSLQHLDRTPRTADENLVPVPNAAELISAQSHSDFCSFLRQREIEMTPGSSLVLCFPMTSSSGRENLAGPTAAIYTATKEMVMQGLLAKEVIAGFQRPTHDRTMEEVHRSLGAVGDAWVVRDVFEDSVLHPAIDALSKEKELNGPSEAASVEYADAVIEWLVAVLAGFFLKSVKLVDPGCTAEQEGVILVEWTTRMKRVFLRDYRDEEVFMSFAYIWLQRAT</sequence>
<dbReference type="GO" id="GO:0032259">
    <property type="term" value="P:methylation"/>
    <property type="evidence" value="ECO:0007669"/>
    <property type="project" value="UniProtKB-KW"/>
</dbReference>
<dbReference type="Gene3D" id="3.40.50.150">
    <property type="entry name" value="Vaccinia Virus protein VP39"/>
    <property type="match status" value="1"/>
</dbReference>